<organism evidence="2">
    <name type="scientific">mine drainage metagenome</name>
    <dbReference type="NCBI Taxonomy" id="410659"/>
    <lineage>
        <taxon>unclassified sequences</taxon>
        <taxon>metagenomes</taxon>
        <taxon>ecological metagenomes</taxon>
    </lineage>
</organism>
<dbReference type="InterPro" id="IPR006073">
    <property type="entry name" value="GTP-bd"/>
</dbReference>
<dbReference type="GO" id="GO:0005525">
    <property type="term" value="F:GTP binding"/>
    <property type="evidence" value="ECO:0007669"/>
    <property type="project" value="InterPro"/>
</dbReference>
<evidence type="ECO:0000313" key="2">
    <source>
        <dbReference type="EMBL" id="EQD31970.1"/>
    </source>
</evidence>
<accession>T0ZQ90</accession>
<dbReference type="GO" id="GO:0002098">
    <property type="term" value="P:tRNA wobble uridine modification"/>
    <property type="evidence" value="ECO:0007669"/>
    <property type="project" value="TreeGrafter"/>
</dbReference>
<proteinExistence type="predicted"/>
<dbReference type="Gene3D" id="3.40.50.300">
    <property type="entry name" value="P-loop containing nucleotide triphosphate hydrolases"/>
    <property type="match status" value="1"/>
</dbReference>
<dbReference type="Pfam" id="PF01926">
    <property type="entry name" value="MMR_HSR1"/>
    <property type="match status" value="1"/>
</dbReference>
<name>T0ZQ90_9ZZZZ</name>
<dbReference type="EMBL" id="AUZX01014522">
    <property type="protein sequence ID" value="EQD31970.1"/>
    <property type="molecule type" value="Genomic_DNA"/>
</dbReference>
<sequence length="115" mass="12448">MVDTAGIRKTEDFVERAGIERTWSAVNKSDLALIVVDVRKGVTEDDRSLIGRLLPHQPKLIVANKIDLLSSEHDVVSELIHSIAGLLPVIPVSAQDGGRVGSAEDKDVVSYGYQS</sequence>
<evidence type="ECO:0000259" key="1">
    <source>
        <dbReference type="Pfam" id="PF01926"/>
    </source>
</evidence>
<reference evidence="2" key="1">
    <citation type="submission" date="2013-08" db="EMBL/GenBank/DDBJ databases">
        <authorList>
            <person name="Mendez C."/>
            <person name="Richter M."/>
            <person name="Ferrer M."/>
            <person name="Sanchez J."/>
        </authorList>
    </citation>
    <scope>NUCLEOTIDE SEQUENCE</scope>
</reference>
<dbReference type="PANTHER" id="PTHR42714">
    <property type="entry name" value="TRNA MODIFICATION GTPASE GTPBP3"/>
    <property type="match status" value="1"/>
</dbReference>
<protein>
    <submittedName>
        <fullName evidence="2">GTP-binding protein, HSR1-related domain protein</fullName>
    </submittedName>
</protein>
<dbReference type="GO" id="GO:0005737">
    <property type="term" value="C:cytoplasm"/>
    <property type="evidence" value="ECO:0007669"/>
    <property type="project" value="TreeGrafter"/>
</dbReference>
<comment type="caution">
    <text evidence="2">The sequence shown here is derived from an EMBL/GenBank/DDBJ whole genome shotgun (WGS) entry which is preliminary data.</text>
</comment>
<dbReference type="PANTHER" id="PTHR42714:SF2">
    <property type="entry name" value="TRNA MODIFICATION GTPASE GTPBP3, MITOCHONDRIAL"/>
    <property type="match status" value="1"/>
</dbReference>
<reference evidence="2" key="2">
    <citation type="journal article" date="2014" name="ISME J.">
        <title>Microbial stratification in low pH oxic and suboxic macroscopic growths along an acid mine drainage.</title>
        <authorList>
            <person name="Mendez-Garcia C."/>
            <person name="Mesa V."/>
            <person name="Sprenger R.R."/>
            <person name="Richter M."/>
            <person name="Diez M.S."/>
            <person name="Solano J."/>
            <person name="Bargiela R."/>
            <person name="Golyshina O.V."/>
            <person name="Manteca A."/>
            <person name="Ramos J.L."/>
            <person name="Gallego J.R."/>
            <person name="Llorente I."/>
            <person name="Martins Dos Santos V.A."/>
            <person name="Jensen O.N."/>
            <person name="Pelaez A.I."/>
            <person name="Sanchez J."/>
            <person name="Ferrer M."/>
        </authorList>
    </citation>
    <scope>NUCLEOTIDE SEQUENCE</scope>
</reference>
<feature type="domain" description="G" evidence="1">
    <location>
        <begin position="1"/>
        <end position="65"/>
    </location>
</feature>
<dbReference type="AlphaFoldDB" id="T0ZQ90"/>
<gene>
    <name evidence="2" type="ORF">B1A_19665</name>
</gene>
<dbReference type="SUPFAM" id="SSF52540">
    <property type="entry name" value="P-loop containing nucleoside triphosphate hydrolases"/>
    <property type="match status" value="1"/>
</dbReference>
<dbReference type="GO" id="GO:0030488">
    <property type="term" value="P:tRNA methylation"/>
    <property type="evidence" value="ECO:0007669"/>
    <property type="project" value="TreeGrafter"/>
</dbReference>
<dbReference type="InterPro" id="IPR027417">
    <property type="entry name" value="P-loop_NTPase"/>
</dbReference>